<protein>
    <submittedName>
        <fullName evidence="1">Uncharacterized protein</fullName>
    </submittedName>
</protein>
<evidence type="ECO:0000313" key="1">
    <source>
        <dbReference type="EMBL" id="PRQ33462.1"/>
    </source>
</evidence>
<name>A0A2P6QH06_ROSCH</name>
<accession>A0A2P6QH06</accession>
<dbReference type="EMBL" id="PDCK01000043">
    <property type="protein sequence ID" value="PRQ33462.1"/>
    <property type="molecule type" value="Genomic_DNA"/>
</dbReference>
<organism evidence="1 2">
    <name type="scientific">Rosa chinensis</name>
    <name type="common">China rose</name>
    <dbReference type="NCBI Taxonomy" id="74649"/>
    <lineage>
        <taxon>Eukaryota</taxon>
        <taxon>Viridiplantae</taxon>
        <taxon>Streptophyta</taxon>
        <taxon>Embryophyta</taxon>
        <taxon>Tracheophyta</taxon>
        <taxon>Spermatophyta</taxon>
        <taxon>Magnoliopsida</taxon>
        <taxon>eudicotyledons</taxon>
        <taxon>Gunneridae</taxon>
        <taxon>Pentapetalae</taxon>
        <taxon>rosids</taxon>
        <taxon>fabids</taxon>
        <taxon>Rosales</taxon>
        <taxon>Rosaceae</taxon>
        <taxon>Rosoideae</taxon>
        <taxon>Rosoideae incertae sedis</taxon>
        <taxon>Rosa</taxon>
    </lineage>
</organism>
<sequence length="49" mass="5432">MMLQMKATKHALKRSVSSNHLSSSSSILSGDFNFQSDPSIDLQIFDFPS</sequence>
<reference evidence="1 2" key="1">
    <citation type="journal article" date="2018" name="Nat. Genet.">
        <title>The Rosa genome provides new insights in the design of modern roses.</title>
        <authorList>
            <person name="Bendahmane M."/>
        </authorList>
    </citation>
    <scope>NUCLEOTIDE SEQUENCE [LARGE SCALE GENOMIC DNA]</scope>
    <source>
        <strain evidence="2">cv. Old Blush</strain>
    </source>
</reference>
<dbReference type="Proteomes" id="UP000238479">
    <property type="component" value="Chromosome 5"/>
</dbReference>
<comment type="caution">
    <text evidence="1">The sequence shown here is derived from an EMBL/GenBank/DDBJ whole genome shotgun (WGS) entry which is preliminary data.</text>
</comment>
<gene>
    <name evidence="1" type="ORF">RchiOBHm_Chr5g0057881</name>
</gene>
<keyword evidence="2" id="KW-1185">Reference proteome</keyword>
<dbReference type="AlphaFoldDB" id="A0A2P6QH06"/>
<dbReference type="Gramene" id="PRQ33462">
    <property type="protein sequence ID" value="PRQ33462"/>
    <property type="gene ID" value="RchiOBHm_Chr5g0057881"/>
</dbReference>
<evidence type="ECO:0000313" key="2">
    <source>
        <dbReference type="Proteomes" id="UP000238479"/>
    </source>
</evidence>
<proteinExistence type="predicted"/>